<proteinExistence type="predicted"/>
<name>A0AAD4VGF0_PRUDU</name>
<sequence length="92" mass="10295">MMMKIEAPYFQWLYVCLDASKKSFLAGCRPIVCVDGYHLKNTFQGQLLMASQSQNAYAFSGLRQTGNFAPWKPLGKAATKKQGMAIPNKEKT</sequence>
<organism evidence="1 2">
    <name type="scientific">Prunus dulcis</name>
    <name type="common">Almond</name>
    <name type="synonym">Amygdalus dulcis</name>
    <dbReference type="NCBI Taxonomy" id="3755"/>
    <lineage>
        <taxon>Eukaryota</taxon>
        <taxon>Viridiplantae</taxon>
        <taxon>Streptophyta</taxon>
        <taxon>Embryophyta</taxon>
        <taxon>Tracheophyta</taxon>
        <taxon>Spermatophyta</taxon>
        <taxon>Magnoliopsida</taxon>
        <taxon>eudicotyledons</taxon>
        <taxon>Gunneridae</taxon>
        <taxon>Pentapetalae</taxon>
        <taxon>rosids</taxon>
        <taxon>fabids</taxon>
        <taxon>Rosales</taxon>
        <taxon>Rosaceae</taxon>
        <taxon>Amygdaloideae</taxon>
        <taxon>Amygdaleae</taxon>
        <taxon>Prunus</taxon>
    </lineage>
</organism>
<dbReference type="Proteomes" id="UP001054821">
    <property type="component" value="Chromosome 6"/>
</dbReference>
<evidence type="ECO:0000313" key="1">
    <source>
        <dbReference type="EMBL" id="KAI5323461.1"/>
    </source>
</evidence>
<comment type="caution">
    <text evidence="1">The sequence shown here is derived from an EMBL/GenBank/DDBJ whole genome shotgun (WGS) entry which is preliminary data.</text>
</comment>
<gene>
    <name evidence="1" type="ORF">L3X38_032533</name>
</gene>
<reference evidence="1 2" key="1">
    <citation type="journal article" date="2022" name="G3 (Bethesda)">
        <title>Whole-genome sequence and methylome profiling of the almond [Prunus dulcis (Mill.) D.A. Webb] cultivar 'Nonpareil'.</title>
        <authorList>
            <person name="D'Amico-Willman K.M."/>
            <person name="Ouma W.Z."/>
            <person name="Meulia T."/>
            <person name="Sideli G.M."/>
            <person name="Gradziel T.M."/>
            <person name="Fresnedo-Ramirez J."/>
        </authorList>
    </citation>
    <scope>NUCLEOTIDE SEQUENCE [LARGE SCALE GENOMIC DNA]</scope>
    <source>
        <strain evidence="1">Clone GOH B32 T37-40</strain>
    </source>
</reference>
<protein>
    <submittedName>
        <fullName evidence="1">Uncharacterized protein</fullName>
    </submittedName>
</protein>
<keyword evidence="2" id="KW-1185">Reference proteome</keyword>
<dbReference type="EMBL" id="JAJFAZ020000006">
    <property type="protein sequence ID" value="KAI5323461.1"/>
    <property type="molecule type" value="Genomic_DNA"/>
</dbReference>
<evidence type="ECO:0000313" key="2">
    <source>
        <dbReference type="Proteomes" id="UP001054821"/>
    </source>
</evidence>
<dbReference type="AlphaFoldDB" id="A0AAD4VGF0"/>
<accession>A0AAD4VGF0</accession>